<dbReference type="InterPro" id="IPR036365">
    <property type="entry name" value="PGBD-like_sf"/>
</dbReference>
<dbReference type="GO" id="GO:0004180">
    <property type="term" value="F:carboxypeptidase activity"/>
    <property type="evidence" value="ECO:0007669"/>
    <property type="project" value="UniProtKB-ARBA"/>
</dbReference>
<evidence type="ECO:0000256" key="7">
    <source>
        <dbReference type="PROSITE-ProRule" id="PRU01373"/>
    </source>
</evidence>
<evidence type="ECO:0000256" key="4">
    <source>
        <dbReference type="ARBA" id="ARBA00022960"/>
    </source>
</evidence>
<keyword evidence="12" id="KW-1185">Reference proteome</keyword>
<feature type="signal peptide" evidence="9">
    <location>
        <begin position="1"/>
        <end position="28"/>
    </location>
</feature>
<proteinExistence type="inferred from homology"/>
<organism evidence="11 12">
    <name type="scientific">Desulfobulbus oralis</name>
    <dbReference type="NCBI Taxonomy" id="1986146"/>
    <lineage>
        <taxon>Bacteria</taxon>
        <taxon>Pseudomonadati</taxon>
        <taxon>Thermodesulfobacteriota</taxon>
        <taxon>Desulfobulbia</taxon>
        <taxon>Desulfobulbales</taxon>
        <taxon>Desulfobulbaceae</taxon>
        <taxon>Desulfobulbus</taxon>
    </lineage>
</organism>
<dbReference type="GO" id="GO:0016740">
    <property type="term" value="F:transferase activity"/>
    <property type="evidence" value="ECO:0007669"/>
    <property type="project" value="UniProtKB-KW"/>
</dbReference>
<dbReference type="GO" id="GO:0008360">
    <property type="term" value="P:regulation of cell shape"/>
    <property type="evidence" value="ECO:0007669"/>
    <property type="project" value="UniProtKB-UniRule"/>
</dbReference>
<keyword evidence="5 7" id="KW-0573">Peptidoglycan synthesis</keyword>
<dbReference type="KEGG" id="deo:CAY53_04750"/>
<dbReference type="SUPFAM" id="SSF47090">
    <property type="entry name" value="PGBD-like"/>
    <property type="match status" value="1"/>
</dbReference>
<dbReference type="OrthoDB" id="9778545at2"/>
<dbReference type="Proteomes" id="UP000239867">
    <property type="component" value="Chromosome"/>
</dbReference>
<feature type="active site" description="Proton donor/acceptor" evidence="7">
    <location>
        <position position="495"/>
    </location>
</feature>
<evidence type="ECO:0000313" key="12">
    <source>
        <dbReference type="Proteomes" id="UP000239867"/>
    </source>
</evidence>
<dbReference type="InterPro" id="IPR038063">
    <property type="entry name" value="Transpep_catalytic_dom"/>
</dbReference>
<comment type="pathway">
    <text evidence="1 7">Cell wall biogenesis; peptidoglycan biosynthesis.</text>
</comment>
<dbReference type="SUPFAM" id="SSF141523">
    <property type="entry name" value="L,D-transpeptidase catalytic domain-like"/>
    <property type="match status" value="1"/>
</dbReference>
<dbReference type="CDD" id="cd16913">
    <property type="entry name" value="YkuD_like"/>
    <property type="match status" value="1"/>
</dbReference>
<dbReference type="InterPro" id="IPR036366">
    <property type="entry name" value="PGBDSf"/>
</dbReference>
<evidence type="ECO:0000256" key="5">
    <source>
        <dbReference type="ARBA" id="ARBA00022984"/>
    </source>
</evidence>
<keyword evidence="6 7" id="KW-0961">Cell wall biogenesis/degradation</keyword>
<dbReference type="PANTHER" id="PTHR41533">
    <property type="entry name" value="L,D-TRANSPEPTIDASE HI_1667-RELATED"/>
    <property type="match status" value="1"/>
</dbReference>
<feature type="active site" description="Nucleophile" evidence="7">
    <location>
        <position position="514"/>
    </location>
</feature>
<evidence type="ECO:0000259" key="10">
    <source>
        <dbReference type="PROSITE" id="PS52029"/>
    </source>
</evidence>
<dbReference type="GO" id="GO:0009252">
    <property type="term" value="P:peptidoglycan biosynthetic process"/>
    <property type="evidence" value="ECO:0007669"/>
    <property type="project" value="UniProtKB-UniPathway"/>
</dbReference>
<feature type="compositionally biased region" description="Pro residues" evidence="8">
    <location>
        <begin position="597"/>
        <end position="608"/>
    </location>
</feature>
<dbReference type="AlphaFoldDB" id="A0A2L1GMH4"/>
<dbReference type="PANTHER" id="PTHR41533:SF2">
    <property type="entry name" value="BLR7131 PROTEIN"/>
    <property type="match status" value="1"/>
</dbReference>
<reference evidence="11 12" key="1">
    <citation type="journal article" date="2018" name="MBio">
        <title>Insights into the evolution of host association through the isolation and characterization of a novel human periodontal pathobiont, Desulfobulbus oralis.</title>
        <authorList>
            <person name="Cross K.L."/>
            <person name="Chirania P."/>
            <person name="Xiong W."/>
            <person name="Beall C.J."/>
            <person name="Elkins J.G."/>
            <person name="Giannone R.J."/>
            <person name="Griffen A.L."/>
            <person name="Guss A.M."/>
            <person name="Hettich R.L."/>
            <person name="Joshi S.S."/>
            <person name="Mokrzan E.M."/>
            <person name="Martin R.K."/>
            <person name="Zhulin I.B."/>
            <person name="Leys E.J."/>
            <person name="Podar M."/>
        </authorList>
    </citation>
    <scope>NUCLEOTIDE SEQUENCE [LARGE SCALE GENOMIC DNA]</scope>
    <source>
        <strain evidence="11 12">ORNL</strain>
    </source>
</reference>
<dbReference type="GO" id="GO:0071555">
    <property type="term" value="P:cell wall organization"/>
    <property type="evidence" value="ECO:0007669"/>
    <property type="project" value="UniProtKB-UniRule"/>
</dbReference>
<dbReference type="UniPathway" id="UPA00219"/>
<evidence type="ECO:0000256" key="3">
    <source>
        <dbReference type="ARBA" id="ARBA00022679"/>
    </source>
</evidence>
<feature type="region of interest" description="Disordered" evidence="8">
    <location>
        <begin position="597"/>
        <end position="663"/>
    </location>
</feature>
<name>A0A2L1GMH4_9BACT</name>
<evidence type="ECO:0000256" key="1">
    <source>
        <dbReference type="ARBA" id="ARBA00004752"/>
    </source>
</evidence>
<dbReference type="InterPro" id="IPR052905">
    <property type="entry name" value="LD-transpeptidase_YkuD-like"/>
</dbReference>
<evidence type="ECO:0000256" key="8">
    <source>
        <dbReference type="SAM" id="MobiDB-lite"/>
    </source>
</evidence>
<dbReference type="InterPro" id="IPR005490">
    <property type="entry name" value="LD_TPept_cat_dom"/>
</dbReference>
<dbReference type="Pfam" id="PF01471">
    <property type="entry name" value="PG_binding_1"/>
    <property type="match status" value="1"/>
</dbReference>
<keyword evidence="9" id="KW-0732">Signal</keyword>
<dbReference type="Pfam" id="PF03734">
    <property type="entry name" value="YkuD"/>
    <property type="match status" value="1"/>
</dbReference>
<sequence>MFTFPKNLQRPCAILLAALALLPQFVCAQDEAAPPAPLAATIGIPPPESPAEAPLTEAPTPLQARLEQMYFDEEHRLGSEVVYAAGQLMDLYRENAFQPLWTDPAKIEELHRAVLAAADDGLNPADYHLAAIQSALGPDEAAAANAPPQAVAFVPAPVQIGSTAKAALSAEQLDRDILFSDALLLLGEHLLHGKVDGQDVEEKKGLAAGLPDVDINFYLQALRSGKIVAAMQSCTPKNAHYQALRTALVLYNHRAKPGALSHVPEGPALRPGMRDSRVLALKKRLSESGDLDLADSGEDLYDEALTAAVRQFQSKNKLRADGVAGRGTIAALNNPSAPSKKHIQQIRANLERTRWLMHDQPDSAVLVDIVGYQLHYYEKGKPVWSTRVMVGKPYTQTPSFRSAINYLVLNPTWTVPPGMMKREYLPKILNDPGYLSSTGLKVYDTKGNQVNPATINWSRYLKRPCPYVLRQAAGKRNSLGRLKFLFPNPYHVYLHDTPSKNLFDRQGRALSHGCIRVASPVELARRILEGDSENTVTVKQFDKLLASGKTGGIRLKNPLPVFLLYATAKSDGKGNIVFTPDIYGRDAAVIAALDQPPRPLAQRPPAPEQPVEAVESALTADKPENGQSQPEHGVVRPASPAGPVDSPAGAAQAARRNMPAERT</sequence>
<accession>A0A2L1GMH4</accession>
<dbReference type="Gene3D" id="1.10.101.10">
    <property type="entry name" value="PGBD-like superfamily/PGBD"/>
    <property type="match status" value="1"/>
</dbReference>
<feature type="chain" id="PRO_5014759532" description="L,D-TPase catalytic domain-containing protein" evidence="9">
    <location>
        <begin position="29"/>
        <end position="663"/>
    </location>
</feature>
<dbReference type="InterPro" id="IPR002477">
    <property type="entry name" value="Peptidoglycan-bd-like"/>
</dbReference>
<evidence type="ECO:0000256" key="6">
    <source>
        <dbReference type="ARBA" id="ARBA00023316"/>
    </source>
</evidence>
<dbReference type="Pfam" id="PF20142">
    <property type="entry name" value="Scaffold"/>
    <property type="match status" value="1"/>
</dbReference>
<protein>
    <recommendedName>
        <fullName evidence="10">L,D-TPase catalytic domain-containing protein</fullName>
    </recommendedName>
</protein>
<feature type="domain" description="L,D-TPase catalytic" evidence="10">
    <location>
        <begin position="363"/>
        <end position="539"/>
    </location>
</feature>
<dbReference type="Gene3D" id="2.40.440.10">
    <property type="entry name" value="L,D-transpeptidase catalytic domain-like"/>
    <property type="match status" value="1"/>
</dbReference>
<comment type="similarity">
    <text evidence="2">Belongs to the YkuD family.</text>
</comment>
<evidence type="ECO:0000313" key="11">
    <source>
        <dbReference type="EMBL" id="AVD70873.1"/>
    </source>
</evidence>
<gene>
    <name evidence="11" type="ORF">CAY53_04750</name>
</gene>
<dbReference type="PROSITE" id="PS52029">
    <property type="entry name" value="LD_TPASE"/>
    <property type="match status" value="1"/>
</dbReference>
<evidence type="ECO:0000256" key="9">
    <source>
        <dbReference type="SAM" id="SignalP"/>
    </source>
</evidence>
<dbReference type="EMBL" id="CP021255">
    <property type="protein sequence ID" value="AVD70873.1"/>
    <property type="molecule type" value="Genomic_DNA"/>
</dbReference>
<keyword evidence="3" id="KW-0808">Transferase</keyword>
<keyword evidence="4 7" id="KW-0133">Cell shape</keyword>
<dbReference type="InterPro" id="IPR045380">
    <property type="entry name" value="LD_TPept_scaffold_dom"/>
</dbReference>
<evidence type="ECO:0000256" key="2">
    <source>
        <dbReference type="ARBA" id="ARBA00005992"/>
    </source>
</evidence>